<keyword evidence="2" id="KW-0472">Membrane</keyword>
<evidence type="ECO:0000256" key="1">
    <source>
        <dbReference type="SAM" id="MobiDB-lite"/>
    </source>
</evidence>
<dbReference type="SUPFAM" id="SSF49899">
    <property type="entry name" value="Concanavalin A-like lectins/glucanases"/>
    <property type="match status" value="2"/>
</dbReference>
<evidence type="ECO:0000313" key="3">
    <source>
        <dbReference type="EMBL" id="KAK9817346.1"/>
    </source>
</evidence>
<name>A0AAW1PUL6_9CHLO</name>
<feature type="region of interest" description="Disordered" evidence="1">
    <location>
        <begin position="951"/>
        <end position="1032"/>
    </location>
</feature>
<comment type="caution">
    <text evidence="3">The sequence shown here is derived from an EMBL/GenBank/DDBJ whole genome shotgun (WGS) entry which is preliminary data.</text>
</comment>
<organism evidence="3 4">
    <name type="scientific">Apatococcus lobatus</name>
    <dbReference type="NCBI Taxonomy" id="904363"/>
    <lineage>
        <taxon>Eukaryota</taxon>
        <taxon>Viridiplantae</taxon>
        <taxon>Chlorophyta</taxon>
        <taxon>core chlorophytes</taxon>
        <taxon>Trebouxiophyceae</taxon>
        <taxon>Chlorellales</taxon>
        <taxon>Chlorellaceae</taxon>
        <taxon>Apatococcus</taxon>
    </lineage>
</organism>
<keyword evidence="2" id="KW-1133">Transmembrane helix</keyword>
<dbReference type="Gene3D" id="2.60.120.200">
    <property type="match status" value="2"/>
</dbReference>
<dbReference type="InterPro" id="IPR013320">
    <property type="entry name" value="ConA-like_dom_sf"/>
</dbReference>
<sequence>MLGRAFFPFSTNLETWPLPASTGNRGQTFIGPDALFGGALNCTATNSANASLPTVPYGANGSFSINFWMRTTGYGGQSYSYVFNHMGTQSRPQNPNADDWGPDQVRIFFPQAQNPQTGLVRAIVKDGDSTVRGSASQIWVDSDNQVANGQSTLLGSDNPRNPANAVVDGRWHQVTVTSQPNNTIGFRLYVNGKLAGQTVGGQTYVGSDRVQKEVDGGRAMDLDLPIQLCGNRANDPTRHFDGTIAYLGLYNVALTEAQVMLLHTAVTQNPTALDPDAQAALPLADKTRAAAAPQAAPTGLQSGQLCVTACQRSGNGAYQCQAANGSSIECSVFSAPAPQAMGLNSVNGTPCQLPLSWNGTSIETCVRLIDAAGSWCWSIAEDAFLACAPTAASNPGLTSPNQDPTSGTNSVLPGPLVPAARTLQDGSMCKLPAVLNGQIVTDCIVMGGALSCPALNGTWGACGAPQLADQLLLPAGGPTPPIAAQLQIAQQKTMSGAVCRLPFIFQGMLLTDCIPVDGTGYACQPPGLSTWKPCTAGAQPTPTKSLQDIMTDGSVMDGLPGSLCMYGSAANKTNGCKDQGICVPIPQSTLLNSANPPDDSMNVLKVGYCVLPFGTSGAKAEAGVVSAWSQSQLPAPLAFFPLASELNSSTLPRLVGRNEGAAFVGDASFGQVLSCDQGQKSHVELPNVPYGLKGALAINFFLRAAPTTATDSPQASLFSHTKGPWSVNASNQVEIYLPSASITAHGTVLTFLQDSTWQAATGAGGLISPVVEGTGTANSPVTGPDDGAWHMFTMTTLPSGEDGYRVYWDGLYAANVSQSTADDGRKASGGKGALMDSPIFLCARRDLDQDRFWTGKLAHLMLWDQALKQTDVMTLFQTYAASGVQVSAMALDEIKQGGFQAAEPGQGGSGHGGHHRHLGVGASIGITVAVIAVISAIVLATLCLVTSSRRKRQESVRQKVREATAAKQAHGPMPGRPSEGPLLLSNLSSGLSSSSDSRPSPEKAVPMGAIPARQAGGRAFGMPTTGNDDEENSVARMASMDSAYGNREYREEPSTSAASTDVPLDADAPEAAAFADAASNISVLPGTGRSLGSIFGKKAGFGARIVEGGPDPSAFGNSRF</sequence>
<gene>
    <name evidence="3" type="ORF">WJX74_008027</name>
</gene>
<feature type="compositionally biased region" description="Basic and acidic residues" evidence="1">
    <location>
        <begin position="953"/>
        <end position="964"/>
    </location>
</feature>
<dbReference type="EMBL" id="JALJOS010000074">
    <property type="protein sequence ID" value="KAK9817346.1"/>
    <property type="molecule type" value="Genomic_DNA"/>
</dbReference>
<feature type="compositionally biased region" description="Low complexity" evidence="1">
    <location>
        <begin position="977"/>
        <end position="998"/>
    </location>
</feature>
<dbReference type="AlphaFoldDB" id="A0AAW1PUL6"/>
<dbReference type="Pfam" id="PF13385">
    <property type="entry name" value="Laminin_G_3"/>
    <property type="match status" value="1"/>
</dbReference>
<evidence type="ECO:0000256" key="2">
    <source>
        <dbReference type="SAM" id="Phobius"/>
    </source>
</evidence>
<keyword evidence="2" id="KW-0812">Transmembrane</keyword>
<reference evidence="3 4" key="1">
    <citation type="journal article" date="2024" name="Nat. Commun.">
        <title>Phylogenomics reveals the evolutionary origins of lichenization in chlorophyte algae.</title>
        <authorList>
            <person name="Puginier C."/>
            <person name="Libourel C."/>
            <person name="Otte J."/>
            <person name="Skaloud P."/>
            <person name="Haon M."/>
            <person name="Grisel S."/>
            <person name="Petersen M."/>
            <person name="Berrin J.G."/>
            <person name="Delaux P.M."/>
            <person name="Dal Grande F."/>
            <person name="Keller J."/>
        </authorList>
    </citation>
    <scope>NUCLEOTIDE SEQUENCE [LARGE SCALE GENOMIC DNA]</scope>
    <source>
        <strain evidence="3 4">SAG 2145</strain>
    </source>
</reference>
<dbReference type="Proteomes" id="UP001438707">
    <property type="component" value="Unassembled WGS sequence"/>
</dbReference>
<proteinExistence type="predicted"/>
<feature type="transmembrane region" description="Helical" evidence="2">
    <location>
        <begin position="924"/>
        <end position="945"/>
    </location>
</feature>
<accession>A0AAW1PUL6</accession>
<evidence type="ECO:0000313" key="4">
    <source>
        <dbReference type="Proteomes" id="UP001438707"/>
    </source>
</evidence>
<keyword evidence="4" id="KW-1185">Reference proteome</keyword>
<protein>
    <submittedName>
        <fullName evidence="3">Uncharacterized protein</fullName>
    </submittedName>
</protein>